<reference evidence="1 2" key="1">
    <citation type="submission" date="2018-04" db="EMBL/GenBank/DDBJ databases">
        <title>Methylobacterium sp. PR1016A genome.</title>
        <authorList>
            <person name="Park W."/>
        </authorList>
    </citation>
    <scope>NUCLEOTIDE SEQUENCE [LARGE SCALE GENOMIC DNA]</scope>
    <source>
        <strain evidence="1 2">PR1016A</strain>
    </source>
</reference>
<sequence length="67" mass="7072">MIKTEAATIFHYTVEQTETGIVLYDGPAMSEADALDCMARDAGYADFASIPAEIGGADTLRVTRSAA</sequence>
<gene>
    <name evidence="1" type="ORF">DA075_07955</name>
</gene>
<protein>
    <submittedName>
        <fullName evidence="1">Uncharacterized protein</fullName>
    </submittedName>
</protein>
<evidence type="ECO:0000313" key="1">
    <source>
        <dbReference type="EMBL" id="AWB20854.1"/>
    </source>
</evidence>
<dbReference type="RefSeq" id="WP_099952743.1">
    <property type="nucleotide sequence ID" value="NZ_CP028843.1"/>
</dbReference>
<dbReference type="EMBL" id="CP028843">
    <property type="protein sequence ID" value="AWB20854.1"/>
    <property type="molecule type" value="Genomic_DNA"/>
</dbReference>
<proteinExistence type="predicted"/>
<accession>A0A2R4WH39</accession>
<name>A0A2R4WH39_9HYPH</name>
<organism evidence="1 2">
    <name type="scientific">Methylobacterium currus</name>
    <dbReference type="NCBI Taxonomy" id="2051553"/>
    <lineage>
        <taxon>Bacteria</taxon>
        <taxon>Pseudomonadati</taxon>
        <taxon>Pseudomonadota</taxon>
        <taxon>Alphaproteobacteria</taxon>
        <taxon>Hyphomicrobiales</taxon>
        <taxon>Methylobacteriaceae</taxon>
        <taxon>Methylobacterium</taxon>
    </lineage>
</organism>
<keyword evidence="2" id="KW-1185">Reference proteome</keyword>
<dbReference type="AlphaFoldDB" id="A0A2R4WH39"/>
<evidence type="ECO:0000313" key="2">
    <source>
        <dbReference type="Proteomes" id="UP000244755"/>
    </source>
</evidence>
<dbReference type="KEGG" id="mee:DA075_07955"/>
<dbReference type="Proteomes" id="UP000244755">
    <property type="component" value="Chromosome 1"/>
</dbReference>